<dbReference type="AlphaFoldDB" id="A0A135T3B5"/>
<protein>
    <submittedName>
        <fullName evidence="2">Uncharacterized protein</fullName>
    </submittedName>
</protein>
<gene>
    <name evidence="2" type="ORF">CSAL01_09900</name>
</gene>
<reference evidence="2 3" key="1">
    <citation type="submission" date="2014-02" db="EMBL/GenBank/DDBJ databases">
        <title>The genome sequence of Colletotrichum salicis CBS 607.94.</title>
        <authorList>
            <person name="Baroncelli R."/>
            <person name="Thon M.R."/>
        </authorList>
    </citation>
    <scope>NUCLEOTIDE SEQUENCE [LARGE SCALE GENOMIC DNA]</scope>
    <source>
        <strain evidence="2 3">CBS 607.94</strain>
    </source>
</reference>
<dbReference type="Proteomes" id="UP000070121">
    <property type="component" value="Unassembled WGS sequence"/>
</dbReference>
<dbReference type="OrthoDB" id="3254104at2759"/>
<evidence type="ECO:0000313" key="2">
    <source>
        <dbReference type="EMBL" id="KXH42653.1"/>
    </source>
</evidence>
<feature type="compositionally biased region" description="Basic and acidic residues" evidence="1">
    <location>
        <begin position="237"/>
        <end position="253"/>
    </location>
</feature>
<dbReference type="STRING" id="1209931.A0A135T3B5"/>
<comment type="caution">
    <text evidence="2">The sequence shown here is derived from an EMBL/GenBank/DDBJ whole genome shotgun (WGS) entry which is preliminary data.</text>
</comment>
<dbReference type="EMBL" id="JFFI01002120">
    <property type="protein sequence ID" value="KXH42653.1"/>
    <property type="molecule type" value="Genomic_DNA"/>
</dbReference>
<keyword evidence="3" id="KW-1185">Reference proteome</keyword>
<organism evidence="2 3">
    <name type="scientific">Colletotrichum salicis</name>
    <dbReference type="NCBI Taxonomy" id="1209931"/>
    <lineage>
        <taxon>Eukaryota</taxon>
        <taxon>Fungi</taxon>
        <taxon>Dikarya</taxon>
        <taxon>Ascomycota</taxon>
        <taxon>Pezizomycotina</taxon>
        <taxon>Sordariomycetes</taxon>
        <taxon>Hypocreomycetidae</taxon>
        <taxon>Glomerellales</taxon>
        <taxon>Glomerellaceae</taxon>
        <taxon>Colletotrichum</taxon>
        <taxon>Colletotrichum acutatum species complex</taxon>
    </lineage>
</organism>
<evidence type="ECO:0000256" key="1">
    <source>
        <dbReference type="SAM" id="MobiDB-lite"/>
    </source>
</evidence>
<sequence length="365" mass="41161">MEPRRTSSVYSDTFELDDLLLRLTKQAEEQQDMVIDVLRQEAMALYRELRAMWQLREVIAGFAAKARRFNGLICIYPARMLQPVSDMRMHNSTSLEKTEVAGDERSPGLVTMKDGDYFPPKHDNNEQFKNYAVSRYDQMVLENDKEIDWWWSLLAKIFSWLLLAGYIVFSSTFAPTLADSLIGFLSTILNIHTVHGGQWSATSIATTSVTGVASRLMRVNAAEAKLPAQDCAQAEPPTHEHAQAESPTHEHAQAEPLAQKCARAQKGMRGFLRKQRRTRGSLLEQVLRVTCMERPMSESLPPGFVTTASRNSVHCAAAVVFHIRPLSSFNAAVRKWAQRETLNVLLSATFFPATRDIHSLAEFMS</sequence>
<name>A0A135T3B5_9PEZI</name>
<feature type="region of interest" description="Disordered" evidence="1">
    <location>
        <begin position="231"/>
        <end position="257"/>
    </location>
</feature>
<proteinExistence type="predicted"/>
<accession>A0A135T3B5</accession>
<evidence type="ECO:0000313" key="3">
    <source>
        <dbReference type="Proteomes" id="UP000070121"/>
    </source>
</evidence>